<keyword evidence="2" id="KW-0808">Transferase</keyword>
<name>A0ABX7CMC1_SPHMU</name>
<keyword evidence="3" id="KW-1185">Reference proteome</keyword>
<evidence type="ECO:0000259" key="1">
    <source>
        <dbReference type="Pfam" id="PF04230"/>
    </source>
</evidence>
<dbReference type="Proteomes" id="UP000595498">
    <property type="component" value="Chromosome"/>
</dbReference>
<dbReference type="PANTHER" id="PTHR36836:SF1">
    <property type="entry name" value="COLANIC ACID BIOSYNTHESIS PROTEIN WCAK"/>
    <property type="match status" value="1"/>
</dbReference>
<dbReference type="Pfam" id="PF04230">
    <property type="entry name" value="PS_pyruv_trans"/>
    <property type="match status" value="1"/>
</dbReference>
<sequence length="371" mass="42369">MIKSDIIFTGFYGQMNTGDDAFVEVASWGAKNFWNKINNRFLAKKNMLPNTIVPVKGFPLTMSKTYGLQAELLLNNTNTLIFAGGSTIHSKLKGDSIRMKAMNRKLIKGSPKIGAIGVSVGPFKSLEDESAVQSYLKGMDFLAVRDQASFDYVKSLDLPYKPINAFDLAALLPNIYNYKRDIKPIGHKKVIGISVCPYESVQKGLNINNEKKRNDMFLELFKEIDHLDEVHFRFYIINGNEKIGDRKLTFEMISKLALKSYEVVEYSRDTQSVWESIAGCDFIISTRLHAAIFACFADTPFMLNEYHRKCSDFLDNVDYNEDYRLYDSEYDIKDKALQIIEIINDCNKYKLPSATNDMKEKAKLNFTKIDL</sequence>
<accession>A0ABX7CMC1</accession>
<evidence type="ECO:0000313" key="3">
    <source>
        <dbReference type="Proteomes" id="UP000595498"/>
    </source>
</evidence>
<feature type="domain" description="Polysaccharide pyruvyl transferase" evidence="1">
    <location>
        <begin position="64"/>
        <end position="302"/>
    </location>
</feature>
<gene>
    <name evidence="2" type="ORF">I6I98_23585</name>
</gene>
<organism evidence="2 3">
    <name type="scientific">Sphingobacterium multivorum</name>
    <dbReference type="NCBI Taxonomy" id="28454"/>
    <lineage>
        <taxon>Bacteria</taxon>
        <taxon>Pseudomonadati</taxon>
        <taxon>Bacteroidota</taxon>
        <taxon>Sphingobacteriia</taxon>
        <taxon>Sphingobacteriales</taxon>
        <taxon>Sphingobacteriaceae</taxon>
        <taxon>Sphingobacterium</taxon>
    </lineage>
</organism>
<dbReference type="GO" id="GO:0016740">
    <property type="term" value="F:transferase activity"/>
    <property type="evidence" value="ECO:0007669"/>
    <property type="project" value="UniProtKB-KW"/>
</dbReference>
<reference evidence="2 3" key="1">
    <citation type="submission" date="2021-01" db="EMBL/GenBank/DDBJ databases">
        <title>FDA dAtabase for Regulatory Grade micrObial Sequences (FDA-ARGOS): Supporting development and validation of Infectious Disease Dx tests.</title>
        <authorList>
            <person name="Sproer C."/>
            <person name="Gronow S."/>
            <person name="Severitt S."/>
            <person name="Schroder I."/>
            <person name="Tallon L."/>
            <person name="Sadzewicz L."/>
            <person name="Zhao X."/>
            <person name="Boylan J."/>
            <person name="Ott S."/>
            <person name="Bowen H."/>
            <person name="Vavikolanu K."/>
            <person name="Mehta A."/>
            <person name="Aluvathingal J."/>
            <person name="Nadendla S."/>
            <person name="Lowell S."/>
            <person name="Myers T."/>
            <person name="Yan Y."/>
            <person name="Sichtig H."/>
        </authorList>
    </citation>
    <scope>NUCLEOTIDE SEQUENCE [LARGE SCALE GENOMIC DNA]</scope>
    <source>
        <strain evidence="2 3">FDAARGOS_1141</strain>
    </source>
</reference>
<protein>
    <submittedName>
        <fullName evidence="2">Polysaccharide pyruvyl transferase family protein</fullName>
    </submittedName>
</protein>
<dbReference type="EMBL" id="CP068224">
    <property type="protein sequence ID" value="QQT53190.1"/>
    <property type="molecule type" value="Genomic_DNA"/>
</dbReference>
<dbReference type="InterPro" id="IPR007345">
    <property type="entry name" value="Polysacch_pyruvyl_Trfase"/>
</dbReference>
<proteinExistence type="predicted"/>
<evidence type="ECO:0000313" key="2">
    <source>
        <dbReference type="EMBL" id="QQT53190.1"/>
    </source>
</evidence>
<dbReference type="PANTHER" id="PTHR36836">
    <property type="entry name" value="COLANIC ACID BIOSYNTHESIS PROTEIN WCAK"/>
    <property type="match status" value="1"/>
</dbReference>